<dbReference type="Proteomes" id="UP000237441">
    <property type="component" value="Unassembled WGS sequence"/>
</dbReference>
<dbReference type="Gene3D" id="3.40.710.10">
    <property type="entry name" value="DD-peptidase/beta-lactamase superfamily"/>
    <property type="match status" value="1"/>
</dbReference>
<dbReference type="EMBL" id="JRHA01000008">
    <property type="protein sequence ID" value="PQK17759.1"/>
    <property type="molecule type" value="Genomic_DNA"/>
</dbReference>
<dbReference type="PANTHER" id="PTHR22935">
    <property type="entry name" value="PENICILLIN-BINDING PROTEIN"/>
    <property type="match status" value="1"/>
</dbReference>
<feature type="chain" id="PRO_5015665589" evidence="2">
    <location>
        <begin position="21"/>
        <end position="601"/>
    </location>
</feature>
<name>A0A2S7YP68_BEABA</name>
<feature type="domain" description="Beta-lactamase-like ARB-00930-like C-terminal" evidence="4">
    <location>
        <begin position="440"/>
        <end position="600"/>
    </location>
</feature>
<evidence type="ECO:0000313" key="6">
    <source>
        <dbReference type="Proteomes" id="UP000237441"/>
    </source>
</evidence>
<dbReference type="InterPro" id="IPR051478">
    <property type="entry name" value="Beta-lactamase-like_AB/R"/>
</dbReference>
<proteinExistence type="inferred from homology"/>
<reference evidence="5 6" key="1">
    <citation type="submission" date="2016-07" db="EMBL/GenBank/DDBJ databases">
        <title>Comparative genomics of the entomopathogenic fungus Beauveria bassiana.</title>
        <authorList>
            <person name="Valero Jimenez C.A."/>
            <person name="Zwaan B.J."/>
            <person name="Van Kan J.A."/>
            <person name="Takken W."/>
            <person name="Debets A.J."/>
            <person name="Schoustra S.E."/>
            <person name="Koenraadt C.J."/>
        </authorList>
    </citation>
    <scope>NUCLEOTIDE SEQUENCE [LARGE SCALE GENOMIC DNA]</scope>
    <source>
        <strain evidence="5 6">ARSEF 8028</strain>
    </source>
</reference>
<gene>
    <name evidence="5" type="ORF">BB8028_0008g02660</name>
</gene>
<dbReference type="InterPro" id="IPR012338">
    <property type="entry name" value="Beta-lactam/transpept-like"/>
</dbReference>
<comment type="similarity">
    <text evidence="1">Belongs to the beta-lactamase family.</text>
</comment>
<dbReference type="Pfam" id="PF26335">
    <property type="entry name" value="ARB_00930_C"/>
    <property type="match status" value="1"/>
</dbReference>
<comment type="caution">
    <text evidence="5">The sequence shown here is derived from an EMBL/GenBank/DDBJ whole genome shotgun (WGS) entry which is preliminary data.</text>
</comment>
<protein>
    <submittedName>
        <fullName evidence="5">Uncharacterized protein</fullName>
    </submittedName>
</protein>
<dbReference type="Pfam" id="PF00144">
    <property type="entry name" value="Beta-lactamase"/>
    <property type="match status" value="1"/>
</dbReference>
<keyword evidence="2" id="KW-0732">Signal</keyword>
<dbReference type="SUPFAM" id="SSF56601">
    <property type="entry name" value="beta-lactamase/transpeptidase-like"/>
    <property type="match status" value="1"/>
</dbReference>
<sequence length="601" mass="65826">MYLHIIPILLFPLLPSLITALLNCRADGPVLPKPTSLQNSPVFKSAAANLTKTLNGAINGSIAAGWAVENVSFSLAVVSLDQADPGIPIWEFHHQAKISVNGTKKIDRDSQYLIASISKVLTVYIMLMSDVNIDDPVTEFLPELGNNSSTMQWQNITLRMLASHLAGVPANDGFSEYYYLKDLFLSHGFPPISDSDYPQCEVIGLNNACSKQGRRIRTTVFAKQLLMAWLDFISHMIGACPITVPMERPAYSNAAFNVLAMALEAATGKNYTQMVKEMFSTNLGMKDTLSSPGCDNKAVIPSVESNWGTDFGYSAPSGGLVSTTSDLSKFTHRLLARSLGLSPTQTRQWLKPDTFGGSTSTAVGMPWEIFRPADLVPKHPHPVTIYGKNGGSLGYRSQISVLDEYGIALIVLSAGAMNAQPLLTDAMLAQFVPAIDEVSRKQADHDYARYFGTNCNGGNSNVIANITFKQDIDSLTVSSFHLNGSDMLASIPEMWNLTMGQYSSPVGPKLRLFPSDMVKQTKVQHETLTSEMWLLWPELIDGERSDLPGAGLEHANCMTWTMGDWIHYGGQPIDRVLFYRDENGKVVGFDAPFLRTGILRP</sequence>
<dbReference type="PANTHER" id="PTHR22935:SF95">
    <property type="entry name" value="BETA-LACTAMASE-LIKE 1-RELATED"/>
    <property type="match status" value="1"/>
</dbReference>
<feature type="domain" description="Beta-lactamase-related" evidence="3">
    <location>
        <begin position="100"/>
        <end position="427"/>
    </location>
</feature>
<accession>A0A2S7YP68</accession>
<evidence type="ECO:0000313" key="5">
    <source>
        <dbReference type="EMBL" id="PQK17759.1"/>
    </source>
</evidence>
<organism evidence="5 6">
    <name type="scientific">Beauveria bassiana</name>
    <name type="common">White muscardine disease fungus</name>
    <name type="synonym">Tritirachium shiotae</name>
    <dbReference type="NCBI Taxonomy" id="176275"/>
    <lineage>
        <taxon>Eukaryota</taxon>
        <taxon>Fungi</taxon>
        <taxon>Dikarya</taxon>
        <taxon>Ascomycota</taxon>
        <taxon>Pezizomycotina</taxon>
        <taxon>Sordariomycetes</taxon>
        <taxon>Hypocreomycetidae</taxon>
        <taxon>Hypocreales</taxon>
        <taxon>Cordycipitaceae</taxon>
        <taxon>Beauveria</taxon>
    </lineage>
</organism>
<dbReference type="AlphaFoldDB" id="A0A2S7YP68"/>
<feature type="signal peptide" evidence="2">
    <location>
        <begin position="1"/>
        <end position="20"/>
    </location>
</feature>
<evidence type="ECO:0000256" key="1">
    <source>
        <dbReference type="ARBA" id="ARBA00038473"/>
    </source>
</evidence>
<evidence type="ECO:0000259" key="4">
    <source>
        <dbReference type="Pfam" id="PF26335"/>
    </source>
</evidence>
<dbReference type="OrthoDB" id="6220758at2759"/>
<dbReference type="InterPro" id="IPR001466">
    <property type="entry name" value="Beta-lactam-related"/>
</dbReference>
<evidence type="ECO:0000256" key="2">
    <source>
        <dbReference type="SAM" id="SignalP"/>
    </source>
</evidence>
<dbReference type="InterPro" id="IPR058664">
    <property type="entry name" value="ARB_00930-like_C"/>
</dbReference>
<evidence type="ECO:0000259" key="3">
    <source>
        <dbReference type="Pfam" id="PF00144"/>
    </source>
</evidence>